<feature type="compositionally biased region" description="Low complexity" evidence="1">
    <location>
        <begin position="42"/>
        <end position="60"/>
    </location>
</feature>
<accession>A0A5C3KYM5</accession>
<evidence type="ECO:0000313" key="3">
    <source>
        <dbReference type="Proteomes" id="UP000307440"/>
    </source>
</evidence>
<proteinExistence type="predicted"/>
<protein>
    <submittedName>
        <fullName evidence="2">Uncharacterized protein</fullName>
    </submittedName>
</protein>
<feature type="region of interest" description="Disordered" evidence="1">
    <location>
        <begin position="1"/>
        <end position="73"/>
    </location>
</feature>
<dbReference type="EMBL" id="ML210187">
    <property type="protein sequence ID" value="TFK25385.1"/>
    <property type="molecule type" value="Genomic_DNA"/>
</dbReference>
<keyword evidence="3" id="KW-1185">Reference proteome</keyword>
<gene>
    <name evidence="2" type="ORF">FA15DRAFT_668607</name>
</gene>
<dbReference type="AlphaFoldDB" id="A0A5C3KYM5"/>
<evidence type="ECO:0000313" key="2">
    <source>
        <dbReference type="EMBL" id="TFK25385.1"/>
    </source>
</evidence>
<sequence length="208" mass="22397">MIIDAPFDNSESKPRNVATLPGPPSPPRRDSELPSYDQLFYSGPSASPSASSSSTFSSSPNLLDQPGSHVYHHDNGRTAYVQLSHTYSNPTDGDAAIERAAQALELAAAEHPDPHTKRSLMREAKRIRKRESRHTKLWKNSWTKAAGNVTGAGLVLLVTGPLYFSASLMEAVGAGVVVRVTEAAIGPDAQCGIKKAHDWAVEKLKNGR</sequence>
<organism evidence="2 3">
    <name type="scientific">Coprinopsis marcescibilis</name>
    <name type="common">Agaric fungus</name>
    <name type="synonym">Psathyrella marcescibilis</name>
    <dbReference type="NCBI Taxonomy" id="230819"/>
    <lineage>
        <taxon>Eukaryota</taxon>
        <taxon>Fungi</taxon>
        <taxon>Dikarya</taxon>
        <taxon>Basidiomycota</taxon>
        <taxon>Agaricomycotina</taxon>
        <taxon>Agaricomycetes</taxon>
        <taxon>Agaricomycetidae</taxon>
        <taxon>Agaricales</taxon>
        <taxon>Agaricineae</taxon>
        <taxon>Psathyrellaceae</taxon>
        <taxon>Coprinopsis</taxon>
    </lineage>
</organism>
<reference evidence="2 3" key="1">
    <citation type="journal article" date="2019" name="Nat. Ecol. Evol.">
        <title>Megaphylogeny resolves global patterns of mushroom evolution.</title>
        <authorList>
            <person name="Varga T."/>
            <person name="Krizsan K."/>
            <person name="Foldi C."/>
            <person name="Dima B."/>
            <person name="Sanchez-Garcia M."/>
            <person name="Sanchez-Ramirez S."/>
            <person name="Szollosi G.J."/>
            <person name="Szarkandi J.G."/>
            <person name="Papp V."/>
            <person name="Albert L."/>
            <person name="Andreopoulos W."/>
            <person name="Angelini C."/>
            <person name="Antonin V."/>
            <person name="Barry K.W."/>
            <person name="Bougher N.L."/>
            <person name="Buchanan P."/>
            <person name="Buyck B."/>
            <person name="Bense V."/>
            <person name="Catcheside P."/>
            <person name="Chovatia M."/>
            <person name="Cooper J."/>
            <person name="Damon W."/>
            <person name="Desjardin D."/>
            <person name="Finy P."/>
            <person name="Geml J."/>
            <person name="Haridas S."/>
            <person name="Hughes K."/>
            <person name="Justo A."/>
            <person name="Karasinski D."/>
            <person name="Kautmanova I."/>
            <person name="Kiss B."/>
            <person name="Kocsube S."/>
            <person name="Kotiranta H."/>
            <person name="LaButti K.M."/>
            <person name="Lechner B.E."/>
            <person name="Liimatainen K."/>
            <person name="Lipzen A."/>
            <person name="Lukacs Z."/>
            <person name="Mihaltcheva S."/>
            <person name="Morgado L.N."/>
            <person name="Niskanen T."/>
            <person name="Noordeloos M.E."/>
            <person name="Ohm R.A."/>
            <person name="Ortiz-Santana B."/>
            <person name="Ovrebo C."/>
            <person name="Racz N."/>
            <person name="Riley R."/>
            <person name="Savchenko A."/>
            <person name="Shiryaev A."/>
            <person name="Soop K."/>
            <person name="Spirin V."/>
            <person name="Szebenyi C."/>
            <person name="Tomsovsky M."/>
            <person name="Tulloss R.E."/>
            <person name="Uehling J."/>
            <person name="Grigoriev I.V."/>
            <person name="Vagvolgyi C."/>
            <person name="Papp T."/>
            <person name="Martin F.M."/>
            <person name="Miettinen O."/>
            <person name="Hibbett D.S."/>
            <person name="Nagy L.G."/>
        </authorList>
    </citation>
    <scope>NUCLEOTIDE SEQUENCE [LARGE SCALE GENOMIC DNA]</scope>
    <source>
        <strain evidence="2 3">CBS 121175</strain>
    </source>
</reference>
<name>A0A5C3KYM5_COPMA</name>
<evidence type="ECO:0000256" key="1">
    <source>
        <dbReference type="SAM" id="MobiDB-lite"/>
    </source>
</evidence>
<dbReference type="Proteomes" id="UP000307440">
    <property type="component" value="Unassembled WGS sequence"/>
</dbReference>